<evidence type="ECO:0000313" key="1">
    <source>
        <dbReference type="EMBL" id="MFC6200308.1"/>
    </source>
</evidence>
<evidence type="ECO:0000313" key="2">
    <source>
        <dbReference type="Proteomes" id="UP001596171"/>
    </source>
</evidence>
<name>A0ABW1SFK3_9LACO</name>
<protein>
    <submittedName>
        <fullName evidence="1">Uncharacterized protein</fullName>
    </submittedName>
</protein>
<dbReference type="Proteomes" id="UP001596171">
    <property type="component" value="Unassembled WGS sequence"/>
</dbReference>
<sequence>MPAITTLITPAENRFFRLSEQARRSTTLQQISGLLREHVTVKVDSDFLLDTVRNLIMHDHAAWLTACSHEWQLLASLPYVINPSNNRRQWQHCELCHKPVRYEYHVQNKHDQRELIVGSECVKKFMNAETRYLMVITTEDNFYAVAQYQDLTAQVPVVPAIMFKQPWLPKLPETHQAQARAVRQTTSQTVTTYLKHRTKILPLTALKPTLKTYDDLVQLEADTIKAEEVAEAEKVIVAQQHARATAQQVAQADEQDLRQSQAYRQYLRQLAGIIVQRPTRVVAKQTFDQVKAPSLKRPLVNSYQFSLMVIEYAQTGQIQVRRLAMLDRKFVTDLNQLTRQLDQRQTTRFYDDVYNSCWGWNYHHSADQLADWQRLLGTRWAAKLTLAWFQQAAQLTTPATIEAWLKGHAEPELLKQLTKRLAERPQLTGIARTRLKRSELREFCHRELAASPDMTTFIQRFDQAYQLSAPKQALTQETLAYYYIAKHSVGDHQAALAQLKMLLTD</sequence>
<dbReference type="EMBL" id="JBHSSE010000001">
    <property type="protein sequence ID" value="MFC6200308.1"/>
    <property type="molecule type" value="Genomic_DNA"/>
</dbReference>
<gene>
    <name evidence="1" type="ORF">ACFP1L_00190</name>
</gene>
<comment type="caution">
    <text evidence="1">The sequence shown here is derived from an EMBL/GenBank/DDBJ whole genome shotgun (WGS) entry which is preliminary data.</text>
</comment>
<reference evidence="2" key="1">
    <citation type="journal article" date="2019" name="Int. J. Syst. Evol. Microbiol.">
        <title>The Global Catalogue of Microorganisms (GCM) 10K type strain sequencing project: providing services to taxonomists for standard genome sequencing and annotation.</title>
        <authorList>
            <consortium name="The Broad Institute Genomics Platform"/>
            <consortium name="The Broad Institute Genome Sequencing Center for Infectious Disease"/>
            <person name="Wu L."/>
            <person name="Ma J."/>
        </authorList>
    </citation>
    <scope>NUCLEOTIDE SEQUENCE [LARGE SCALE GENOMIC DNA]</scope>
    <source>
        <strain evidence="2">CCM 8930</strain>
    </source>
</reference>
<proteinExistence type="predicted"/>
<accession>A0ABW1SFK3</accession>
<keyword evidence="2" id="KW-1185">Reference proteome</keyword>
<dbReference type="RefSeq" id="WP_137617160.1">
    <property type="nucleotide sequence ID" value="NZ_BJDI01000017.1"/>
</dbReference>
<organism evidence="1 2">
    <name type="scientific">Lactiplantibacillus nangangensis</name>
    <dbReference type="NCBI Taxonomy" id="2559917"/>
    <lineage>
        <taxon>Bacteria</taxon>
        <taxon>Bacillati</taxon>
        <taxon>Bacillota</taxon>
        <taxon>Bacilli</taxon>
        <taxon>Lactobacillales</taxon>
        <taxon>Lactobacillaceae</taxon>
        <taxon>Lactiplantibacillus</taxon>
    </lineage>
</organism>